<evidence type="ECO:0000256" key="1">
    <source>
        <dbReference type="SAM" id="Coils"/>
    </source>
</evidence>
<evidence type="ECO:0000256" key="3">
    <source>
        <dbReference type="SAM" id="Phobius"/>
    </source>
</evidence>
<dbReference type="CDD" id="cd12797">
    <property type="entry name" value="M23_peptidase"/>
    <property type="match status" value="1"/>
</dbReference>
<evidence type="ECO:0000259" key="4">
    <source>
        <dbReference type="Pfam" id="PF01551"/>
    </source>
</evidence>
<feature type="compositionally biased region" description="Low complexity" evidence="2">
    <location>
        <begin position="331"/>
        <end position="353"/>
    </location>
</feature>
<dbReference type="InterPro" id="IPR050570">
    <property type="entry name" value="Cell_wall_metabolism_enzyme"/>
</dbReference>
<keyword evidence="3" id="KW-0472">Membrane</keyword>
<dbReference type="InterPro" id="IPR016047">
    <property type="entry name" value="M23ase_b-sheet_dom"/>
</dbReference>
<evidence type="ECO:0000313" key="5">
    <source>
        <dbReference type="EMBL" id="MEJ1154415.1"/>
    </source>
</evidence>
<feature type="compositionally biased region" description="Low complexity" evidence="2">
    <location>
        <begin position="314"/>
        <end position="323"/>
    </location>
</feature>
<dbReference type="InterPro" id="IPR011055">
    <property type="entry name" value="Dup_hybrid_motif"/>
</dbReference>
<dbReference type="EMBL" id="JBBDGL010000001">
    <property type="protein sequence ID" value="MEJ1154415.1"/>
    <property type="molecule type" value="Genomic_DNA"/>
</dbReference>
<dbReference type="RefSeq" id="WP_337336853.1">
    <property type="nucleotide sequence ID" value="NZ_JBBDGL010000001.1"/>
</dbReference>
<keyword evidence="3" id="KW-1133">Transmembrane helix</keyword>
<reference evidence="5 6" key="1">
    <citation type="submission" date="2024-02" db="EMBL/GenBank/DDBJ databases">
        <authorList>
            <person name="Saticioglu I.B."/>
        </authorList>
    </citation>
    <scope>NUCLEOTIDE SEQUENCE [LARGE SCALE GENOMIC DNA]</scope>
    <source>
        <strain evidence="5 6">Mu-86</strain>
    </source>
</reference>
<sequence length="484" mass="50235">MVSEDVADDCGCAPTERERRLFGSVLNRRSALGLGAIGVVSFGALFGGGVVAPAFAATYPSWDDVEEARKNESSKASEIARIQALIQSLADDVAAKQALAEQASDDFYAAQQEYFDASFRADELQSQADEQAQLALDSANKAGRVAAQLYRNGGDDTSMELFFSGSAASADDLLARLGTMDKLIERNQSVYADAITARDSAQSLTDQAEVQRAERDRLQQIAQEKMIAAQEAADAAQAALDEQTERKITLDAQLAALQDTSARTLAEYQEGERVRIEAERKAKEEAARKAKEEAERLAAAAAAAAKAAAAAAANSGGTSSGSSGSSGGSSSGSSGSSSGSSGSSTSSGWVRPSSGYRSSGYGARYVQCGNGYCSSGYHYGVDLAAGCGSAIYAAYGGTVEYAGYNGGYGNYIKINHGGNIGTGYAHIRSGGIFVSRGQTVKAGQLIASEGNTGNSFGCHLHFETYVNGSPVNPTNFMSARGISV</sequence>
<feature type="transmembrane region" description="Helical" evidence="3">
    <location>
        <begin position="31"/>
        <end position="56"/>
    </location>
</feature>
<dbReference type="Pfam" id="PF01551">
    <property type="entry name" value="Peptidase_M23"/>
    <property type="match status" value="1"/>
</dbReference>
<feature type="domain" description="M23ase beta-sheet core" evidence="4">
    <location>
        <begin position="377"/>
        <end position="473"/>
    </location>
</feature>
<feature type="coiled-coil region" evidence="1">
    <location>
        <begin position="201"/>
        <end position="307"/>
    </location>
</feature>
<keyword evidence="1" id="KW-0175">Coiled coil</keyword>
<keyword evidence="6" id="KW-1185">Reference proteome</keyword>
<comment type="caution">
    <text evidence="5">The sequence shown here is derived from an EMBL/GenBank/DDBJ whole genome shotgun (WGS) entry which is preliminary data.</text>
</comment>
<name>A0ABU8LSZ2_9MICO</name>
<gene>
    <name evidence="5" type="ORF">WDU96_02235</name>
</gene>
<accession>A0ABU8LSZ2</accession>
<dbReference type="PANTHER" id="PTHR21666:SF270">
    <property type="entry name" value="MUREIN HYDROLASE ACTIVATOR ENVC"/>
    <property type="match status" value="1"/>
</dbReference>
<organism evidence="5 6">
    <name type="scientific">Microbacterium marmarense</name>
    <dbReference type="NCBI Taxonomy" id="3122051"/>
    <lineage>
        <taxon>Bacteria</taxon>
        <taxon>Bacillati</taxon>
        <taxon>Actinomycetota</taxon>
        <taxon>Actinomycetes</taxon>
        <taxon>Micrococcales</taxon>
        <taxon>Microbacteriaceae</taxon>
        <taxon>Microbacterium</taxon>
    </lineage>
</organism>
<dbReference type="Proteomes" id="UP001368654">
    <property type="component" value="Unassembled WGS sequence"/>
</dbReference>
<dbReference type="SUPFAM" id="SSF51261">
    <property type="entry name" value="Duplicated hybrid motif"/>
    <property type="match status" value="1"/>
</dbReference>
<dbReference type="Gene3D" id="2.70.70.10">
    <property type="entry name" value="Glucose Permease (Domain IIA)"/>
    <property type="match status" value="1"/>
</dbReference>
<evidence type="ECO:0000313" key="6">
    <source>
        <dbReference type="Proteomes" id="UP001368654"/>
    </source>
</evidence>
<evidence type="ECO:0000256" key="2">
    <source>
        <dbReference type="SAM" id="MobiDB-lite"/>
    </source>
</evidence>
<dbReference type="PANTHER" id="PTHR21666">
    <property type="entry name" value="PEPTIDASE-RELATED"/>
    <property type="match status" value="1"/>
</dbReference>
<feature type="region of interest" description="Disordered" evidence="2">
    <location>
        <begin position="314"/>
        <end position="353"/>
    </location>
</feature>
<protein>
    <submittedName>
        <fullName evidence="5">Peptidoglycan DD-metalloendopeptidase family protein</fullName>
    </submittedName>
</protein>
<keyword evidence="3" id="KW-0812">Transmembrane</keyword>
<proteinExistence type="predicted"/>